<protein>
    <submittedName>
        <fullName evidence="4">Uv radiation resistance-associated protein</fullName>
    </submittedName>
</protein>
<name>A0A9Q0LUG6_ANAIG</name>
<dbReference type="GO" id="GO:0000149">
    <property type="term" value="F:SNARE binding"/>
    <property type="evidence" value="ECO:0007669"/>
    <property type="project" value="TreeGrafter"/>
</dbReference>
<accession>A0A9Q0LUG6</accession>
<evidence type="ECO:0000313" key="3">
    <source>
        <dbReference type="EMBL" id="KAJ5068782.1"/>
    </source>
</evidence>
<evidence type="ECO:0000313" key="4">
    <source>
        <dbReference type="EMBL" id="KAJ5078886.1"/>
    </source>
</evidence>
<proteinExistence type="predicted"/>
<dbReference type="EMBL" id="JAPDFW010000113">
    <property type="protein sequence ID" value="KAJ5068782.1"/>
    <property type="molecule type" value="Genomic_DNA"/>
</dbReference>
<dbReference type="Proteomes" id="UP001149090">
    <property type="component" value="Unassembled WGS sequence"/>
</dbReference>
<evidence type="ECO:0000256" key="1">
    <source>
        <dbReference type="ARBA" id="ARBA00023054"/>
    </source>
</evidence>
<dbReference type="GO" id="GO:0005768">
    <property type="term" value="C:endosome"/>
    <property type="evidence" value="ECO:0007669"/>
    <property type="project" value="TreeGrafter"/>
</dbReference>
<keyword evidence="1 2" id="KW-0175">Coiled coil</keyword>
<keyword evidence="5" id="KW-1185">Reference proteome</keyword>
<evidence type="ECO:0000256" key="2">
    <source>
        <dbReference type="SAM" id="Coils"/>
    </source>
</evidence>
<evidence type="ECO:0000313" key="5">
    <source>
        <dbReference type="Proteomes" id="UP001149090"/>
    </source>
</evidence>
<gene>
    <name evidence="4" type="ORF">M0811_04609</name>
    <name evidence="3" type="ORF">M0811_12203</name>
</gene>
<dbReference type="EMBL" id="JAPDFW010000044">
    <property type="protein sequence ID" value="KAJ5078886.1"/>
    <property type="molecule type" value="Genomic_DNA"/>
</dbReference>
<dbReference type="PANTHER" id="PTHR15157">
    <property type="entry name" value="UV RADIATION RESISTANCE-ASSOCIATED GENE PROTEIN"/>
    <property type="match status" value="1"/>
</dbReference>
<comment type="caution">
    <text evidence="4">The sequence shown here is derived from an EMBL/GenBank/DDBJ whole genome shotgun (WGS) entry which is preliminary data.</text>
</comment>
<dbReference type="GO" id="GO:0000323">
    <property type="term" value="C:lytic vacuole"/>
    <property type="evidence" value="ECO:0007669"/>
    <property type="project" value="TreeGrafter"/>
</dbReference>
<sequence>MLKYRRIRYLKTISGRNFDLDLIQHPLIYFTLETIDSSNSNNEVKSFYISEQLSDTLNPDWLQLDNIPKENLIQENFKIKIWSNNGIIYEEIIYLSKLQFICKNLKELKINFPNQSILFELLDGIYATSKIVDKISAIYKVCLPNKKIETNSNENLLKIIDFTFSCKKLRELKQEQEEMMGNIEEKFSNEREIVSKINYLQEQHIEKKRLKKILKFKRQLLEQEKKRFEEKKKDITKRTSNLIKGLESLKESKQNLVIEEQKLRNMFKEHQKLISCIKSRKETMLQDIQKIFPIEKLPDNNGYLIEKVEFLHINHNNNTDEKISTCLGFLAQILHILSLYLEVPLRYPIELKGSRSTICDEISSNIQTSFPLYLKNVSREKFLLSILFLNTNLKQIIFSQQITLNSLKESLENIMKFMTFKNSSKEDSNDNIKTRFD</sequence>
<feature type="coiled-coil region" evidence="2">
    <location>
        <begin position="166"/>
        <end position="269"/>
    </location>
</feature>
<dbReference type="AlphaFoldDB" id="A0A9Q0LUG6"/>
<dbReference type="GO" id="GO:0035493">
    <property type="term" value="P:SNARE complex assembly"/>
    <property type="evidence" value="ECO:0007669"/>
    <property type="project" value="TreeGrafter"/>
</dbReference>
<dbReference type="OMA" id="LVMMISH"/>
<dbReference type="OrthoDB" id="72772at2759"/>
<organism evidence="4 5">
    <name type="scientific">Anaeramoeba ignava</name>
    <name type="common">Anaerobic marine amoeba</name>
    <dbReference type="NCBI Taxonomy" id="1746090"/>
    <lineage>
        <taxon>Eukaryota</taxon>
        <taxon>Metamonada</taxon>
        <taxon>Anaeramoebidae</taxon>
        <taxon>Anaeramoeba</taxon>
    </lineage>
</organism>
<dbReference type="PANTHER" id="PTHR15157:SF5">
    <property type="entry name" value="UV RADIATION RESISTANCE-ASSOCIATED GENE PROTEIN"/>
    <property type="match status" value="1"/>
</dbReference>
<reference evidence="4" key="1">
    <citation type="submission" date="2022-10" db="EMBL/GenBank/DDBJ databases">
        <title>Novel sulphate-reducing endosymbionts in the free-living metamonad Anaeramoeba.</title>
        <authorList>
            <person name="Jerlstrom-Hultqvist J."/>
            <person name="Cepicka I."/>
            <person name="Gallot-Lavallee L."/>
            <person name="Salas-Leiva D."/>
            <person name="Curtis B.A."/>
            <person name="Zahonova K."/>
            <person name="Pipaliya S."/>
            <person name="Dacks J."/>
            <person name="Roger A.J."/>
        </authorList>
    </citation>
    <scope>NUCLEOTIDE SEQUENCE</scope>
    <source>
        <strain evidence="4">BMAN</strain>
    </source>
</reference>